<organism evidence="10 11">
    <name type="scientific">Amanita muscaria (strain Koide BX008)</name>
    <dbReference type="NCBI Taxonomy" id="946122"/>
    <lineage>
        <taxon>Eukaryota</taxon>
        <taxon>Fungi</taxon>
        <taxon>Dikarya</taxon>
        <taxon>Basidiomycota</taxon>
        <taxon>Agaricomycotina</taxon>
        <taxon>Agaricomycetes</taxon>
        <taxon>Agaricomycetidae</taxon>
        <taxon>Agaricales</taxon>
        <taxon>Pluteineae</taxon>
        <taxon>Amanitaceae</taxon>
        <taxon>Amanita</taxon>
    </lineage>
</organism>
<dbReference type="PANTHER" id="PTHR43895">
    <property type="entry name" value="CALCIUM/CALMODULIN-DEPENDENT PROTEIN KINASE KINASE-RELATED"/>
    <property type="match status" value="1"/>
</dbReference>
<evidence type="ECO:0000256" key="3">
    <source>
        <dbReference type="ARBA" id="ARBA00022679"/>
    </source>
</evidence>
<dbReference type="OrthoDB" id="4062651at2759"/>
<dbReference type="GO" id="GO:0004674">
    <property type="term" value="F:protein serine/threonine kinase activity"/>
    <property type="evidence" value="ECO:0007669"/>
    <property type="project" value="UniProtKB-KW"/>
</dbReference>
<evidence type="ECO:0000256" key="5">
    <source>
        <dbReference type="ARBA" id="ARBA00022777"/>
    </source>
</evidence>
<evidence type="ECO:0000256" key="4">
    <source>
        <dbReference type="ARBA" id="ARBA00022741"/>
    </source>
</evidence>
<keyword evidence="3" id="KW-0808">Transferase</keyword>
<evidence type="ECO:0000256" key="7">
    <source>
        <dbReference type="ARBA" id="ARBA00047899"/>
    </source>
</evidence>
<dbReference type="Proteomes" id="UP000054549">
    <property type="component" value="Unassembled WGS sequence"/>
</dbReference>
<evidence type="ECO:0000259" key="9">
    <source>
        <dbReference type="PROSITE" id="PS50011"/>
    </source>
</evidence>
<dbReference type="PANTHER" id="PTHR43895:SF32">
    <property type="entry name" value="SERINE_THREONINE-PROTEIN KINASE CHK1"/>
    <property type="match status" value="1"/>
</dbReference>
<dbReference type="GO" id="GO:0005524">
    <property type="term" value="F:ATP binding"/>
    <property type="evidence" value="ECO:0007669"/>
    <property type="project" value="UniProtKB-KW"/>
</dbReference>
<accession>A0A0C2SR83</accession>
<keyword evidence="6" id="KW-0067">ATP-binding</keyword>
<feature type="domain" description="Protein kinase" evidence="9">
    <location>
        <begin position="1"/>
        <end position="85"/>
    </location>
</feature>
<keyword evidence="2" id="KW-0723">Serine/threonine-protein kinase</keyword>
<dbReference type="EMBL" id="KN818419">
    <property type="protein sequence ID" value="KIL56489.1"/>
    <property type="molecule type" value="Genomic_DNA"/>
</dbReference>
<dbReference type="EC" id="2.7.11.1" evidence="1"/>
<dbReference type="AlphaFoldDB" id="A0A0C2SR83"/>
<dbReference type="Gene3D" id="1.10.510.10">
    <property type="entry name" value="Transferase(Phosphotransferase) domain 1"/>
    <property type="match status" value="1"/>
</dbReference>
<evidence type="ECO:0000313" key="10">
    <source>
        <dbReference type="EMBL" id="KIL56489.1"/>
    </source>
</evidence>
<comment type="catalytic activity">
    <reaction evidence="7">
        <text>L-threonyl-[protein] + ATP = O-phospho-L-threonyl-[protein] + ADP + H(+)</text>
        <dbReference type="Rhea" id="RHEA:46608"/>
        <dbReference type="Rhea" id="RHEA-COMP:11060"/>
        <dbReference type="Rhea" id="RHEA-COMP:11605"/>
        <dbReference type="ChEBI" id="CHEBI:15378"/>
        <dbReference type="ChEBI" id="CHEBI:30013"/>
        <dbReference type="ChEBI" id="CHEBI:30616"/>
        <dbReference type="ChEBI" id="CHEBI:61977"/>
        <dbReference type="ChEBI" id="CHEBI:456216"/>
        <dbReference type="EC" id="2.7.11.1"/>
    </reaction>
</comment>
<comment type="catalytic activity">
    <reaction evidence="8">
        <text>L-seryl-[protein] + ATP = O-phospho-L-seryl-[protein] + ADP + H(+)</text>
        <dbReference type="Rhea" id="RHEA:17989"/>
        <dbReference type="Rhea" id="RHEA-COMP:9863"/>
        <dbReference type="Rhea" id="RHEA-COMP:11604"/>
        <dbReference type="ChEBI" id="CHEBI:15378"/>
        <dbReference type="ChEBI" id="CHEBI:29999"/>
        <dbReference type="ChEBI" id="CHEBI:30616"/>
        <dbReference type="ChEBI" id="CHEBI:83421"/>
        <dbReference type="ChEBI" id="CHEBI:456216"/>
        <dbReference type="EC" id="2.7.11.1"/>
    </reaction>
</comment>
<dbReference type="PROSITE" id="PS50011">
    <property type="entry name" value="PROTEIN_KINASE_DOM"/>
    <property type="match status" value="1"/>
</dbReference>
<evidence type="ECO:0000256" key="2">
    <source>
        <dbReference type="ARBA" id="ARBA00022527"/>
    </source>
</evidence>
<reference evidence="10 11" key="1">
    <citation type="submission" date="2014-04" db="EMBL/GenBank/DDBJ databases">
        <title>Evolutionary Origins and Diversification of the Mycorrhizal Mutualists.</title>
        <authorList>
            <consortium name="DOE Joint Genome Institute"/>
            <consortium name="Mycorrhizal Genomics Consortium"/>
            <person name="Kohler A."/>
            <person name="Kuo A."/>
            <person name="Nagy L.G."/>
            <person name="Floudas D."/>
            <person name="Copeland A."/>
            <person name="Barry K.W."/>
            <person name="Cichocki N."/>
            <person name="Veneault-Fourrey C."/>
            <person name="LaButti K."/>
            <person name="Lindquist E.A."/>
            <person name="Lipzen A."/>
            <person name="Lundell T."/>
            <person name="Morin E."/>
            <person name="Murat C."/>
            <person name="Riley R."/>
            <person name="Ohm R."/>
            <person name="Sun H."/>
            <person name="Tunlid A."/>
            <person name="Henrissat B."/>
            <person name="Grigoriev I.V."/>
            <person name="Hibbett D.S."/>
            <person name="Martin F."/>
        </authorList>
    </citation>
    <scope>NUCLEOTIDE SEQUENCE [LARGE SCALE GENOMIC DNA]</scope>
    <source>
        <strain evidence="10 11">Koide BX008</strain>
    </source>
</reference>
<dbReference type="InterPro" id="IPR011009">
    <property type="entry name" value="Kinase-like_dom_sf"/>
</dbReference>
<dbReference type="SUPFAM" id="SSF56112">
    <property type="entry name" value="Protein kinase-like (PK-like)"/>
    <property type="match status" value="1"/>
</dbReference>
<dbReference type="InterPro" id="IPR000719">
    <property type="entry name" value="Prot_kinase_dom"/>
</dbReference>
<keyword evidence="5" id="KW-0418">Kinase</keyword>
<feature type="non-terminal residue" evidence="10">
    <location>
        <position position="85"/>
    </location>
</feature>
<dbReference type="GO" id="GO:0007165">
    <property type="term" value="P:signal transduction"/>
    <property type="evidence" value="ECO:0007669"/>
    <property type="project" value="TreeGrafter"/>
</dbReference>
<sequence>QLVEAVGFLHEHNVAHRDIKSENIVVNSSGKLYIIDYSLARQVSGEDEVRKGFVGTPGRVAPEVEKEDEAFSPVRADRWAVGNVI</sequence>
<evidence type="ECO:0000256" key="8">
    <source>
        <dbReference type="ARBA" id="ARBA00048679"/>
    </source>
</evidence>
<feature type="non-terminal residue" evidence="10">
    <location>
        <position position="1"/>
    </location>
</feature>
<name>A0A0C2SR83_AMAMK</name>
<proteinExistence type="predicted"/>
<dbReference type="PROSITE" id="PS00108">
    <property type="entry name" value="PROTEIN_KINASE_ST"/>
    <property type="match status" value="1"/>
</dbReference>
<dbReference type="InParanoid" id="A0A0C2SR83"/>
<evidence type="ECO:0000313" key="11">
    <source>
        <dbReference type="Proteomes" id="UP000054549"/>
    </source>
</evidence>
<keyword evidence="4" id="KW-0547">Nucleotide-binding</keyword>
<gene>
    <name evidence="10" type="ORF">M378DRAFT_44066</name>
</gene>
<dbReference type="InterPro" id="IPR008271">
    <property type="entry name" value="Ser/Thr_kinase_AS"/>
</dbReference>
<dbReference type="Pfam" id="PF00069">
    <property type="entry name" value="Pkinase"/>
    <property type="match status" value="1"/>
</dbReference>
<keyword evidence="11" id="KW-1185">Reference proteome</keyword>
<evidence type="ECO:0000256" key="1">
    <source>
        <dbReference type="ARBA" id="ARBA00012513"/>
    </source>
</evidence>
<protein>
    <recommendedName>
        <fullName evidence="1">non-specific serine/threonine protein kinase</fullName>
        <ecNumber evidence="1">2.7.11.1</ecNumber>
    </recommendedName>
</protein>
<evidence type="ECO:0000256" key="6">
    <source>
        <dbReference type="ARBA" id="ARBA00022840"/>
    </source>
</evidence>
<dbReference type="HOGENOM" id="CLU_000288_7_30_1"/>